<dbReference type="EMBL" id="LR797487">
    <property type="protein sequence ID" value="CAB4220062.1"/>
    <property type="molecule type" value="Genomic_DNA"/>
</dbReference>
<organism evidence="1">
    <name type="scientific">uncultured Caudovirales phage</name>
    <dbReference type="NCBI Taxonomy" id="2100421"/>
    <lineage>
        <taxon>Viruses</taxon>
        <taxon>Duplodnaviria</taxon>
        <taxon>Heunggongvirae</taxon>
        <taxon>Uroviricota</taxon>
        <taxon>Caudoviricetes</taxon>
        <taxon>Peduoviridae</taxon>
        <taxon>Maltschvirus</taxon>
        <taxon>Maltschvirus maltsch</taxon>
    </lineage>
</organism>
<name>A0A6J5SWV7_9CAUD</name>
<gene>
    <name evidence="1" type="ORF">UFOVP1620_21</name>
</gene>
<dbReference type="Pfam" id="PF04883">
    <property type="entry name" value="HK97-gp10_like"/>
    <property type="match status" value="1"/>
</dbReference>
<proteinExistence type="predicted"/>
<sequence>MPRAAINIDASSLKGLLNLMEHIDTKVKRAGLKKALREAGALIVTDAKNSVRRKYSILYDSLGSKEKVVLRKGNQFGFSVIGAKRRAGQNIGGVDRVPTKYAHFVEYGTAAHPTGKNDLTNDILLKRKGAVRKAQGSIHPGSAPFPFLRKAWDSNKTKAIDVMGKVLNDTINEGAS</sequence>
<dbReference type="InterPro" id="IPR010064">
    <property type="entry name" value="HK97-gp10_tail"/>
</dbReference>
<protein>
    <submittedName>
        <fullName evidence="1">Phge_HK97_gp10, phage protein, HK97 gp10 family</fullName>
    </submittedName>
</protein>
<reference evidence="1" key="1">
    <citation type="submission" date="2020-05" db="EMBL/GenBank/DDBJ databases">
        <authorList>
            <person name="Chiriac C."/>
            <person name="Salcher M."/>
            <person name="Ghai R."/>
            <person name="Kavagutti S V."/>
        </authorList>
    </citation>
    <scope>NUCLEOTIDE SEQUENCE</scope>
</reference>
<dbReference type="NCBIfam" id="TIGR01725">
    <property type="entry name" value="phge_HK97_gp10"/>
    <property type="match status" value="1"/>
</dbReference>
<evidence type="ECO:0000313" key="1">
    <source>
        <dbReference type="EMBL" id="CAB4220062.1"/>
    </source>
</evidence>
<accession>A0A6J5SWV7</accession>